<comment type="caution">
    <text evidence="1">The sequence shown here is derived from an EMBL/GenBank/DDBJ whole genome shotgun (WGS) entry which is preliminary data.</text>
</comment>
<accession>A0ABN7V6P2</accession>
<proteinExistence type="predicted"/>
<dbReference type="EMBL" id="CAJVQB010010209">
    <property type="protein sequence ID" value="CAG8737704.1"/>
    <property type="molecule type" value="Genomic_DNA"/>
</dbReference>
<dbReference type="Proteomes" id="UP000789901">
    <property type="component" value="Unassembled WGS sequence"/>
</dbReference>
<evidence type="ECO:0000313" key="2">
    <source>
        <dbReference type="Proteomes" id="UP000789901"/>
    </source>
</evidence>
<keyword evidence="2" id="KW-1185">Reference proteome</keyword>
<sequence length="351" mass="40634">EQWLSKLIQDLKEWWMILSQKNKADRNCAKLKEIQKKISNRCELIDGKQGKKNISKSFGQAIYSKLNFKIAKALEKLNIFYINQLILQDGTMLATWGQLKLIKNATRKERKPIWFRHLELIILQDTDTRKIKDDLSTDANLKELAIPTLQRLSSDNRVKDWVIAKEINSEPTLGHIVKKNSKLNPLQEFCTLRLSKKRILGALPKGALEPLTKITKIKSNLWQRVQNKQQSNPESVLFGLKNLEIIELMSVKDLELELNKIKGHSGNKWNDMIDSIAKKGALDNNVPIVDFQEILSLRVSLLWKDDLIDSPIRKMLQTIEKFTIGVKWLYSSQIQDLKSNPTNTNYLWPNL</sequence>
<name>A0ABN7V6P2_GIGMA</name>
<organism evidence="1 2">
    <name type="scientific">Gigaspora margarita</name>
    <dbReference type="NCBI Taxonomy" id="4874"/>
    <lineage>
        <taxon>Eukaryota</taxon>
        <taxon>Fungi</taxon>
        <taxon>Fungi incertae sedis</taxon>
        <taxon>Mucoromycota</taxon>
        <taxon>Glomeromycotina</taxon>
        <taxon>Glomeromycetes</taxon>
        <taxon>Diversisporales</taxon>
        <taxon>Gigasporaceae</taxon>
        <taxon>Gigaspora</taxon>
    </lineage>
</organism>
<dbReference type="Gene3D" id="3.30.420.10">
    <property type="entry name" value="Ribonuclease H-like superfamily/Ribonuclease H"/>
    <property type="match status" value="1"/>
</dbReference>
<feature type="non-terminal residue" evidence="1">
    <location>
        <position position="1"/>
    </location>
</feature>
<dbReference type="InterPro" id="IPR036397">
    <property type="entry name" value="RNaseH_sf"/>
</dbReference>
<reference evidence="1 2" key="1">
    <citation type="submission" date="2021-06" db="EMBL/GenBank/DDBJ databases">
        <authorList>
            <person name="Kallberg Y."/>
            <person name="Tangrot J."/>
            <person name="Rosling A."/>
        </authorList>
    </citation>
    <scope>NUCLEOTIDE SEQUENCE [LARGE SCALE GENOMIC DNA]</scope>
    <source>
        <strain evidence="1 2">120-4 pot B 10/14</strain>
    </source>
</reference>
<gene>
    <name evidence="1" type="ORF">GMARGA_LOCUS15045</name>
</gene>
<protein>
    <submittedName>
        <fullName evidence="1">40998_t:CDS:1</fullName>
    </submittedName>
</protein>
<evidence type="ECO:0000313" key="1">
    <source>
        <dbReference type="EMBL" id="CAG8737704.1"/>
    </source>
</evidence>